<evidence type="ECO:0000259" key="2">
    <source>
        <dbReference type="PROSITE" id="PS50104"/>
    </source>
</evidence>
<protein>
    <submittedName>
        <fullName evidence="3">TMV resistance protein N</fullName>
    </submittedName>
</protein>
<dbReference type="PANTHER" id="PTHR11017:SF431">
    <property type="entry name" value="ADP-RIBOSYL CYCLASE_CYCLIC ADP-RIBOSE HYDROLASE"/>
    <property type="match status" value="1"/>
</dbReference>
<dbReference type="InterPro" id="IPR002182">
    <property type="entry name" value="NB-ARC"/>
</dbReference>
<dbReference type="GO" id="GO:0006952">
    <property type="term" value="P:defense response"/>
    <property type="evidence" value="ECO:0007669"/>
    <property type="project" value="InterPro"/>
</dbReference>
<dbReference type="InterPro" id="IPR000157">
    <property type="entry name" value="TIR_dom"/>
</dbReference>
<dbReference type="PROSITE" id="PS50104">
    <property type="entry name" value="TIR"/>
    <property type="match status" value="1"/>
</dbReference>
<dbReference type="Gene3D" id="3.40.50.300">
    <property type="entry name" value="P-loop containing nucleotide triphosphate hydrolases"/>
    <property type="match status" value="1"/>
</dbReference>
<accession>A0A445GIA4</accession>
<sequence>MALRSFSYDVFLSFRGEDTRYGFTGYLYNVLRERGIHTFIDDDEPQEGDEITTALEAAIEKSKIFIIVLSENYASSSFCLNSLTHILNFTKENNDVLVLPVFYRVNPSDVRHHRGSFGEALANHEKKSNSNNMEKLETWKMALHQVSNISGHHFQHDGNKYEYKFIKEIVESVSNKFNHDHLHVSDVLVGLESPVLEVKSLLDVGRDDVVHMVGIHGLAGVGKTTLAIAVYNSIAGHFEASCFLENVKRTSNTINGLEKLQSFLLSKTAGEIKLTNWREGIPIIKRKLKQKKVLLILDDVDEDKQLQALIGSPDWFGLGSRIIITTRDEHLLALHNVKITYKVRELNEKHALQLLTQKAFELEKGIDPSYHDILNRAVTYASGLPFVLEVIGSNLFGKSIEEWKSALDGYERIPHKKIYAYLK</sequence>
<dbReference type="InterPro" id="IPR027417">
    <property type="entry name" value="P-loop_NTPase"/>
</dbReference>
<evidence type="ECO:0000256" key="1">
    <source>
        <dbReference type="ARBA" id="ARBA00023027"/>
    </source>
</evidence>
<name>A0A445GIA4_GLYSO</name>
<dbReference type="PRINTS" id="PR00364">
    <property type="entry name" value="DISEASERSIST"/>
</dbReference>
<dbReference type="InterPro" id="IPR035897">
    <property type="entry name" value="Toll_tir_struct_dom_sf"/>
</dbReference>
<dbReference type="Gene3D" id="3.40.50.10140">
    <property type="entry name" value="Toll/interleukin-1 receptor homology (TIR) domain"/>
    <property type="match status" value="1"/>
</dbReference>
<keyword evidence="1" id="KW-0520">NAD</keyword>
<dbReference type="EMBL" id="QZWG01000016">
    <property type="protein sequence ID" value="RZB60958.1"/>
    <property type="molecule type" value="Genomic_DNA"/>
</dbReference>
<dbReference type="PANTHER" id="PTHR11017">
    <property type="entry name" value="LEUCINE-RICH REPEAT-CONTAINING PROTEIN"/>
    <property type="match status" value="1"/>
</dbReference>
<dbReference type="SMART" id="SM00255">
    <property type="entry name" value="TIR"/>
    <property type="match status" value="1"/>
</dbReference>
<dbReference type="AlphaFoldDB" id="A0A445GIA4"/>
<dbReference type="Pfam" id="PF01582">
    <property type="entry name" value="TIR"/>
    <property type="match status" value="1"/>
</dbReference>
<dbReference type="InterPro" id="IPR044974">
    <property type="entry name" value="Disease_R_plants"/>
</dbReference>
<organism evidence="3 4">
    <name type="scientific">Glycine soja</name>
    <name type="common">Wild soybean</name>
    <dbReference type="NCBI Taxonomy" id="3848"/>
    <lineage>
        <taxon>Eukaryota</taxon>
        <taxon>Viridiplantae</taxon>
        <taxon>Streptophyta</taxon>
        <taxon>Embryophyta</taxon>
        <taxon>Tracheophyta</taxon>
        <taxon>Spermatophyta</taxon>
        <taxon>Magnoliopsida</taxon>
        <taxon>eudicotyledons</taxon>
        <taxon>Gunneridae</taxon>
        <taxon>Pentapetalae</taxon>
        <taxon>rosids</taxon>
        <taxon>fabids</taxon>
        <taxon>Fabales</taxon>
        <taxon>Fabaceae</taxon>
        <taxon>Papilionoideae</taxon>
        <taxon>50 kb inversion clade</taxon>
        <taxon>NPAAA clade</taxon>
        <taxon>indigoferoid/millettioid clade</taxon>
        <taxon>Phaseoleae</taxon>
        <taxon>Glycine</taxon>
        <taxon>Glycine subgen. Soja</taxon>
    </lineage>
</organism>
<gene>
    <name evidence="3" type="ORF">D0Y65_043639</name>
</gene>
<keyword evidence="4" id="KW-1185">Reference proteome</keyword>
<evidence type="ECO:0000313" key="4">
    <source>
        <dbReference type="Proteomes" id="UP000289340"/>
    </source>
</evidence>
<dbReference type="Gene3D" id="1.10.8.430">
    <property type="entry name" value="Helical domain of apoptotic protease-activating factors"/>
    <property type="match status" value="1"/>
</dbReference>
<dbReference type="SUPFAM" id="SSF52540">
    <property type="entry name" value="P-loop containing nucleoside triphosphate hydrolases"/>
    <property type="match status" value="1"/>
</dbReference>
<dbReference type="Proteomes" id="UP000289340">
    <property type="component" value="Chromosome 16"/>
</dbReference>
<evidence type="ECO:0000313" key="3">
    <source>
        <dbReference type="EMBL" id="RZB60958.1"/>
    </source>
</evidence>
<dbReference type="FunFam" id="3.40.50.10140:FF:000007">
    <property type="entry name" value="Disease resistance protein (TIR-NBS-LRR class)"/>
    <property type="match status" value="1"/>
</dbReference>
<proteinExistence type="predicted"/>
<dbReference type="SMR" id="A0A445GIA4"/>
<comment type="caution">
    <text evidence="3">The sequence shown here is derived from an EMBL/GenBank/DDBJ whole genome shotgun (WGS) entry which is preliminary data.</text>
</comment>
<dbReference type="GO" id="GO:0043531">
    <property type="term" value="F:ADP binding"/>
    <property type="evidence" value="ECO:0007669"/>
    <property type="project" value="InterPro"/>
</dbReference>
<feature type="domain" description="TIR" evidence="2">
    <location>
        <begin position="6"/>
        <end position="177"/>
    </location>
</feature>
<dbReference type="SUPFAM" id="SSF52200">
    <property type="entry name" value="Toll/Interleukin receptor TIR domain"/>
    <property type="match status" value="1"/>
</dbReference>
<dbReference type="GO" id="GO:0007165">
    <property type="term" value="P:signal transduction"/>
    <property type="evidence" value="ECO:0007669"/>
    <property type="project" value="InterPro"/>
</dbReference>
<reference evidence="3 4" key="1">
    <citation type="submission" date="2018-09" db="EMBL/GenBank/DDBJ databases">
        <title>A high-quality reference genome of wild soybean provides a powerful tool to mine soybean genomes.</title>
        <authorList>
            <person name="Xie M."/>
            <person name="Chung C.Y.L."/>
            <person name="Li M.-W."/>
            <person name="Wong F.-L."/>
            <person name="Chan T.-F."/>
            <person name="Lam H.-M."/>
        </authorList>
    </citation>
    <scope>NUCLEOTIDE SEQUENCE [LARGE SCALE GENOMIC DNA]</scope>
    <source>
        <strain evidence="4">cv. W05</strain>
        <tissue evidence="3">Hypocotyl of etiolated seedlings</tissue>
    </source>
</reference>
<dbReference type="Pfam" id="PF00931">
    <property type="entry name" value="NB-ARC"/>
    <property type="match status" value="1"/>
</dbReference>
<dbReference type="Gramene" id="XM_028351287.1">
    <property type="protein sequence ID" value="XP_028207088.1"/>
    <property type="gene ID" value="LOC114390534"/>
</dbReference>
<dbReference type="InterPro" id="IPR042197">
    <property type="entry name" value="Apaf_helical"/>
</dbReference>